<dbReference type="Proteomes" id="UP000429644">
    <property type="component" value="Unassembled WGS sequence"/>
</dbReference>
<keyword evidence="5 7" id="KW-1133">Transmembrane helix</keyword>
<comment type="caution">
    <text evidence="8">The sequence shown here is derived from an EMBL/GenBank/DDBJ whole genome shotgun (WGS) entry which is preliminary data.</text>
</comment>
<feature type="transmembrane region" description="Helical" evidence="7">
    <location>
        <begin position="261"/>
        <end position="280"/>
    </location>
</feature>
<dbReference type="InterPro" id="IPR003317">
    <property type="entry name" value="Cyt-d_oxidase_su2"/>
</dbReference>
<protein>
    <submittedName>
        <fullName evidence="8">Cytochrome d ubiquinol oxidase subunit II</fullName>
    </submittedName>
</protein>
<evidence type="ECO:0000313" key="9">
    <source>
        <dbReference type="Proteomes" id="UP000429644"/>
    </source>
</evidence>
<comment type="similarity">
    <text evidence="2">Belongs to the cytochrome ubiquinol oxidase subunit 2 family.</text>
</comment>
<dbReference type="OrthoDB" id="9776710at2"/>
<evidence type="ECO:0000256" key="2">
    <source>
        <dbReference type="ARBA" id="ARBA00007543"/>
    </source>
</evidence>
<gene>
    <name evidence="8" type="ORF">GB882_08910</name>
</gene>
<keyword evidence="3" id="KW-1003">Cell membrane</keyword>
<keyword evidence="4 7" id="KW-0812">Transmembrane</keyword>
<keyword evidence="9" id="KW-1185">Reference proteome</keyword>
<feature type="transmembrane region" description="Helical" evidence="7">
    <location>
        <begin position="203"/>
        <end position="221"/>
    </location>
</feature>
<dbReference type="PANTHER" id="PTHR43141:SF4">
    <property type="entry name" value="CYTOCHROME BD2 SUBUNIT II"/>
    <property type="match status" value="1"/>
</dbReference>
<evidence type="ECO:0000256" key="7">
    <source>
        <dbReference type="SAM" id="Phobius"/>
    </source>
</evidence>
<name>A0A7J9UVZ4_9MICO</name>
<evidence type="ECO:0000256" key="1">
    <source>
        <dbReference type="ARBA" id="ARBA00004651"/>
    </source>
</evidence>
<dbReference type="GO" id="GO:0016682">
    <property type="term" value="F:oxidoreductase activity, acting on diphenols and related substances as donors, oxygen as acceptor"/>
    <property type="evidence" value="ECO:0007669"/>
    <property type="project" value="TreeGrafter"/>
</dbReference>
<dbReference type="Pfam" id="PF02322">
    <property type="entry name" value="Cyt_bd_oxida_II"/>
    <property type="match status" value="1"/>
</dbReference>
<feature type="transmembrane region" description="Helical" evidence="7">
    <location>
        <begin position="304"/>
        <end position="324"/>
    </location>
</feature>
<dbReference type="GO" id="GO:0009055">
    <property type="term" value="F:electron transfer activity"/>
    <property type="evidence" value="ECO:0007669"/>
    <property type="project" value="TreeGrafter"/>
</dbReference>
<sequence>MSSADVVAVVLLLLIAAYGCGGGADFGAGIWDLLAGDRYRGARPRELVDYAMAPVWEANNVWLVFALIVTWTGFPPVFEAVMSTMWVALILAALGLVLRGAAFAIRKPTLGVARRHRLGVVFGVASVLTPYFLASAFGGVASGRVPPGNRQGDPITSWLNPTSVVFGLVGLAAAAFVAASFLVSDARRFGEPDLEAYFRRRSIGSGGVLLLLMVVGLLVMHQDAARLFDGLTSGWGLVFGILAAIAVLLTGLLLSRGVLRATRLTAVAAVALLVLAWGAAQRPYALPTTLTIDQAAGDPDTLRWLVVVTVVAVVLVGPALALLFRLDTTARLAADHDEDLTEVPPAVQQ</sequence>
<dbReference type="GO" id="GO:0019646">
    <property type="term" value="P:aerobic electron transport chain"/>
    <property type="evidence" value="ECO:0007669"/>
    <property type="project" value="TreeGrafter"/>
</dbReference>
<evidence type="ECO:0000256" key="3">
    <source>
        <dbReference type="ARBA" id="ARBA00022475"/>
    </source>
</evidence>
<keyword evidence="6 7" id="KW-0472">Membrane</keyword>
<feature type="transmembrane region" description="Helical" evidence="7">
    <location>
        <begin position="233"/>
        <end position="254"/>
    </location>
</feature>
<feature type="transmembrane region" description="Helical" evidence="7">
    <location>
        <begin position="86"/>
        <end position="106"/>
    </location>
</feature>
<dbReference type="GO" id="GO:0005886">
    <property type="term" value="C:plasma membrane"/>
    <property type="evidence" value="ECO:0007669"/>
    <property type="project" value="UniProtKB-SubCell"/>
</dbReference>
<dbReference type="PANTHER" id="PTHR43141">
    <property type="entry name" value="CYTOCHROME BD2 SUBUNIT II"/>
    <property type="match status" value="1"/>
</dbReference>
<feature type="transmembrane region" description="Helical" evidence="7">
    <location>
        <begin position="163"/>
        <end position="183"/>
    </location>
</feature>
<evidence type="ECO:0000256" key="5">
    <source>
        <dbReference type="ARBA" id="ARBA00022989"/>
    </source>
</evidence>
<evidence type="ECO:0000313" key="8">
    <source>
        <dbReference type="EMBL" id="MPV88786.1"/>
    </source>
</evidence>
<dbReference type="EMBL" id="WHPD01001921">
    <property type="protein sequence ID" value="MPV88786.1"/>
    <property type="molecule type" value="Genomic_DNA"/>
</dbReference>
<dbReference type="GO" id="GO:0070069">
    <property type="term" value="C:cytochrome complex"/>
    <property type="evidence" value="ECO:0007669"/>
    <property type="project" value="TreeGrafter"/>
</dbReference>
<proteinExistence type="inferred from homology"/>
<evidence type="ECO:0000256" key="6">
    <source>
        <dbReference type="ARBA" id="ARBA00023136"/>
    </source>
</evidence>
<evidence type="ECO:0000256" key="4">
    <source>
        <dbReference type="ARBA" id="ARBA00022692"/>
    </source>
</evidence>
<accession>A0A7J9UVZ4</accession>
<dbReference type="RefSeq" id="WP_152231450.1">
    <property type="nucleotide sequence ID" value="NZ_BAAAOT010000005.1"/>
</dbReference>
<reference evidence="8 9" key="1">
    <citation type="submission" date="2019-10" db="EMBL/GenBank/DDBJ databases">
        <title>Georgenia wutianyii sp. nov. and Georgenia yuyongxinii sp. nov. isolated from plateau pika (Ochotona curzoniae) in the Qinghai-Tibet plateau of China.</title>
        <authorList>
            <person name="Tian Z."/>
        </authorList>
    </citation>
    <scope>NUCLEOTIDE SEQUENCE [LARGE SCALE GENOMIC DNA]</scope>
    <source>
        <strain evidence="8 9">JCM 15130</strain>
    </source>
</reference>
<organism evidence="8 9">
    <name type="scientific">Georgenia ruanii</name>
    <dbReference type="NCBI Taxonomy" id="348442"/>
    <lineage>
        <taxon>Bacteria</taxon>
        <taxon>Bacillati</taxon>
        <taxon>Actinomycetota</taxon>
        <taxon>Actinomycetes</taxon>
        <taxon>Micrococcales</taxon>
        <taxon>Bogoriellaceae</taxon>
        <taxon>Georgenia</taxon>
    </lineage>
</organism>
<feature type="transmembrane region" description="Helical" evidence="7">
    <location>
        <begin position="6"/>
        <end position="34"/>
    </location>
</feature>
<dbReference type="AlphaFoldDB" id="A0A7J9UVZ4"/>
<feature type="transmembrane region" description="Helical" evidence="7">
    <location>
        <begin position="118"/>
        <end position="143"/>
    </location>
</feature>
<comment type="subcellular location">
    <subcellularLocation>
        <location evidence="1">Cell membrane</location>
        <topology evidence="1">Multi-pass membrane protein</topology>
    </subcellularLocation>
</comment>